<evidence type="ECO:0000256" key="4">
    <source>
        <dbReference type="ARBA" id="ARBA00023110"/>
    </source>
</evidence>
<dbReference type="InterPro" id="IPR001382">
    <property type="entry name" value="Glyco_hydro_47"/>
</dbReference>
<dbReference type="OrthoDB" id="8118055at2759"/>
<dbReference type="Pfam" id="PF01532">
    <property type="entry name" value="Glyco_hydro_47"/>
    <property type="match status" value="1"/>
</dbReference>
<evidence type="ECO:0000256" key="6">
    <source>
        <dbReference type="ARBA" id="ARBA00029569"/>
    </source>
</evidence>
<dbReference type="InterPro" id="IPR001179">
    <property type="entry name" value="PPIase_FKBP_dom"/>
</dbReference>
<dbReference type="PANTHER" id="PTHR10516:SF445">
    <property type="entry name" value="PEPTIDYLPROLYL ISOMERASE"/>
    <property type="match status" value="1"/>
</dbReference>
<keyword evidence="10" id="KW-1185">Reference proteome</keyword>
<dbReference type="GO" id="GO:0005975">
    <property type="term" value="P:carbohydrate metabolic process"/>
    <property type="evidence" value="ECO:0007669"/>
    <property type="project" value="InterPro"/>
</dbReference>
<comment type="catalytic activity">
    <reaction evidence="1">
        <text>[protein]-peptidylproline (omega=180) = [protein]-peptidylproline (omega=0)</text>
        <dbReference type="Rhea" id="RHEA:16237"/>
        <dbReference type="Rhea" id="RHEA-COMP:10747"/>
        <dbReference type="Rhea" id="RHEA-COMP:10748"/>
        <dbReference type="ChEBI" id="CHEBI:83833"/>
        <dbReference type="ChEBI" id="CHEBI:83834"/>
        <dbReference type="EC" id="5.2.1.8"/>
    </reaction>
</comment>
<comment type="similarity">
    <text evidence="2">Belongs to the glycosyl hydrolase 47 family.</text>
</comment>
<sequence length="186" mass="20459">MSIAFASVIFLIVYLHNYKVYVVVGLVIKGWDNGVKTMEEGENAIFTIHQLTNGESCSPLTLPPNATLQVVGGDKIFLEKVRDVADRLLPTWNTPSGIPYNIVHLARGNVHNPGSTGVDEATTVEDTKTEDTEMEIETDVGKLMKSSGEKRNRVRNSKGPSSFKATAKASARMKVGENVLFYLFQK</sequence>
<dbReference type="GO" id="GO:0003755">
    <property type="term" value="F:peptidyl-prolyl cis-trans isomerase activity"/>
    <property type="evidence" value="ECO:0007669"/>
    <property type="project" value="UniProtKB-KW"/>
</dbReference>
<dbReference type="Gene3D" id="3.10.50.40">
    <property type="match status" value="1"/>
</dbReference>
<comment type="caution">
    <text evidence="9">The sequence shown here is derived from an EMBL/GenBank/DDBJ whole genome shotgun (WGS) entry which is preliminary data.</text>
</comment>
<gene>
    <name evidence="9" type="ORF">OLEA9_A092893</name>
</gene>
<dbReference type="EC" id="5.2.1.8" evidence="3"/>
<dbReference type="InterPro" id="IPR046357">
    <property type="entry name" value="PPIase_dom_sf"/>
</dbReference>
<feature type="region of interest" description="Disordered" evidence="7">
    <location>
        <begin position="146"/>
        <end position="165"/>
    </location>
</feature>
<dbReference type="SUPFAM" id="SSF54534">
    <property type="entry name" value="FKBP-like"/>
    <property type="match status" value="1"/>
</dbReference>
<evidence type="ECO:0000313" key="9">
    <source>
        <dbReference type="EMBL" id="CAA3029025.1"/>
    </source>
</evidence>
<keyword evidence="5" id="KW-0413">Isomerase</keyword>
<dbReference type="SUPFAM" id="SSF48225">
    <property type="entry name" value="Seven-hairpin glycosidases"/>
    <property type="match status" value="1"/>
</dbReference>
<dbReference type="GO" id="GO:0004571">
    <property type="term" value="F:mannosyl-oligosaccharide 1,2-alpha-mannosidase activity"/>
    <property type="evidence" value="ECO:0007669"/>
    <property type="project" value="InterPro"/>
</dbReference>
<reference evidence="9 10" key="1">
    <citation type="submission" date="2019-12" db="EMBL/GenBank/DDBJ databases">
        <authorList>
            <person name="Alioto T."/>
            <person name="Alioto T."/>
            <person name="Gomez Garrido J."/>
        </authorList>
    </citation>
    <scope>NUCLEOTIDE SEQUENCE [LARGE SCALE GENOMIC DNA]</scope>
</reference>
<dbReference type="InterPro" id="IPR012341">
    <property type="entry name" value="6hp_glycosidase-like_sf"/>
</dbReference>
<proteinExistence type="inferred from homology"/>
<keyword evidence="4" id="KW-0697">Rotamase</keyword>
<dbReference type="PANTHER" id="PTHR10516">
    <property type="entry name" value="PEPTIDYL-PROLYL CIS-TRANS ISOMERASE"/>
    <property type="match status" value="1"/>
</dbReference>
<dbReference type="Gramene" id="OE9A092893T1">
    <property type="protein sequence ID" value="OE9A092893C1"/>
    <property type="gene ID" value="OE9A092893"/>
</dbReference>
<protein>
    <recommendedName>
        <fullName evidence="3">peptidylprolyl isomerase</fullName>
        <ecNumber evidence="3">5.2.1.8</ecNumber>
    </recommendedName>
    <alternativeName>
        <fullName evidence="6">Rotamase</fullName>
    </alternativeName>
</protein>
<dbReference type="GO" id="GO:0005509">
    <property type="term" value="F:calcium ion binding"/>
    <property type="evidence" value="ECO:0007669"/>
    <property type="project" value="InterPro"/>
</dbReference>
<dbReference type="GO" id="GO:0005737">
    <property type="term" value="C:cytoplasm"/>
    <property type="evidence" value="ECO:0007669"/>
    <property type="project" value="TreeGrafter"/>
</dbReference>
<name>A0A8S0VDA5_OLEEU</name>
<evidence type="ECO:0000256" key="2">
    <source>
        <dbReference type="ARBA" id="ARBA00007658"/>
    </source>
</evidence>
<dbReference type="Proteomes" id="UP000594638">
    <property type="component" value="Unassembled WGS sequence"/>
</dbReference>
<dbReference type="Pfam" id="PF00254">
    <property type="entry name" value="FKBP_C"/>
    <property type="match status" value="1"/>
</dbReference>
<evidence type="ECO:0000313" key="10">
    <source>
        <dbReference type="Proteomes" id="UP000594638"/>
    </source>
</evidence>
<dbReference type="AlphaFoldDB" id="A0A8S0VDA5"/>
<evidence type="ECO:0000256" key="1">
    <source>
        <dbReference type="ARBA" id="ARBA00000971"/>
    </source>
</evidence>
<evidence type="ECO:0000256" key="5">
    <source>
        <dbReference type="ARBA" id="ARBA00023235"/>
    </source>
</evidence>
<dbReference type="Gene3D" id="1.50.10.10">
    <property type="match status" value="1"/>
</dbReference>
<dbReference type="GO" id="GO:0012505">
    <property type="term" value="C:endomembrane system"/>
    <property type="evidence" value="ECO:0007669"/>
    <property type="project" value="UniProtKB-ARBA"/>
</dbReference>
<dbReference type="InterPro" id="IPR036026">
    <property type="entry name" value="Seven-hairpin_glycosidases"/>
</dbReference>
<evidence type="ECO:0000256" key="7">
    <source>
        <dbReference type="SAM" id="MobiDB-lite"/>
    </source>
</evidence>
<dbReference type="InterPro" id="IPR050689">
    <property type="entry name" value="FKBP-type_PPIase"/>
</dbReference>
<dbReference type="GO" id="GO:0016020">
    <property type="term" value="C:membrane"/>
    <property type="evidence" value="ECO:0007669"/>
    <property type="project" value="InterPro"/>
</dbReference>
<dbReference type="EMBL" id="CACTIH010009284">
    <property type="protein sequence ID" value="CAA3029025.1"/>
    <property type="molecule type" value="Genomic_DNA"/>
</dbReference>
<accession>A0A8S0VDA5</accession>
<evidence type="ECO:0000256" key="3">
    <source>
        <dbReference type="ARBA" id="ARBA00013194"/>
    </source>
</evidence>
<evidence type="ECO:0000259" key="8">
    <source>
        <dbReference type="Pfam" id="PF00254"/>
    </source>
</evidence>
<organism evidence="9 10">
    <name type="scientific">Olea europaea subsp. europaea</name>
    <dbReference type="NCBI Taxonomy" id="158383"/>
    <lineage>
        <taxon>Eukaryota</taxon>
        <taxon>Viridiplantae</taxon>
        <taxon>Streptophyta</taxon>
        <taxon>Embryophyta</taxon>
        <taxon>Tracheophyta</taxon>
        <taxon>Spermatophyta</taxon>
        <taxon>Magnoliopsida</taxon>
        <taxon>eudicotyledons</taxon>
        <taxon>Gunneridae</taxon>
        <taxon>Pentapetalae</taxon>
        <taxon>asterids</taxon>
        <taxon>lamiids</taxon>
        <taxon>Lamiales</taxon>
        <taxon>Oleaceae</taxon>
        <taxon>Oleeae</taxon>
        <taxon>Olea</taxon>
    </lineage>
</organism>
<feature type="domain" description="PPIase FKBP-type" evidence="8">
    <location>
        <begin position="17"/>
        <end position="68"/>
    </location>
</feature>